<sequence length="155" mass="17819">MKPLIKTKKKMSALNSLSQASTFGVWTVQSDPEVQQSIPSKELMKFYFQESGEYMQGICRFEPSYGFLMPLFNSLVRLGTKSWLVVNYSQDEKSFYFLFPKDEVDNVDKLLNSIHELLDKELQFKSSLNQLITNKKRFLAEQALLSASLGIKARS</sequence>
<evidence type="ECO:0000313" key="2">
    <source>
        <dbReference type="Proteomes" id="UP000184609"/>
    </source>
</evidence>
<name>A0A1M7Z4Q8_9BACT</name>
<organism evidence="1 2">
    <name type="scientific">Algoriphagus zhangzhouensis</name>
    <dbReference type="NCBI Taxonomy" id="1073327"/>
    <lineage>
        <taxon>Bacteria</taxon>
        <taxon>Pseudomonadati</taxon>
        <taxon>Bacteroidota</taxon>
        <taxon>Cytophagia</taxon>
        <taxon>Cytophagales</taxon>
        <taxon>Cyclobacteriaceae</taxon>
        <taxon>Algoriphagus</taxon>
    </lineage>
</organism>
<keyword evidence="2" id="KW-1185">Reference proteome</keyword>
<dbReference type="Proteomes" id="UP000184609">
    <property type="component" value="Unassembled WGS sequence"/>
</dbReference>
<accession>A0A1M7Z4Q8</accession>
<dbReference type="EMBL" id="FRXN01000001">
    <property type="protein sequence ID" value="SHO59760.1"/>
    <property type="molecule type" value="Genomic_DNA"/>
</dbReference>
<gene>
    <name evidence="1" type="ORF">SAMN04488108_0346</name>
</gene>
<proteinExistence type="predicted"/>
<reference evidence="2" key="1">
    <citation type="submission" date="2016-12" db="EMBL/GenBank/DDBJ databases">
        <authorList>
            <person name="Varghese N."/>
            <person name="Submissions S."/>
        </authorList>
    </citation>
    <scope>NUCLEOTIDE SEQUENCE [LARGE SCALE GENOMIC DNA]</scope>
    <source>
        <strain evidence="2">DSM 25035</strain>
    </source>
</reference>
<dbReference type="STRING" id="1073327.SAMN04488108_0346"/>
<dbReference type="AlphaFoldDB" id="A0A1M7Z4Q8"/>
<protein>
    <submittedName>
        <fullName evidence="1">Uncharacterized protein</fullName>
    </submittedName>
</protein>
<evidence type="ECO:0000313" key="1">
    <source>
        <dbReference type="EMBL" id="SHO59760.1"/>
    </source>
</evidence>